<dbReference type="SUPFAM" id="SSF81273">
    <property type="entry name" value="H-NS histone-like proteins"/>
    <property type="match status" value="1"/>
</dbReference>
<sequence>MTTLQELLNQRAELERQIAETQRQERVEAIATIRQLMSDHGLTVEDLSSVRGGARAASNGEGKRGKVPAKYRNSATGESWTGRGLQPKWLKAALAEGKQLSDFLIAAA</sequence>
<dbReference type="GO" id="GO:0009295">
    <property type="term" value="C:nucleoid"/>
    <property type="evidence" value="ECO:0007669"/>
    <property type="project" value="UniProtKB-SubCell"/>
</dbReference>
<evidence type="ECO:0000256" key="4">
    <source>
        <dbReference type="ARBA" id="ARBA00023125"/>
    </source>
</evidence>
<dbReference type="GO" id="GO:0000976">
    <property type="term" value="F:transcription cis-regulatory region binding"/>
    <property type="evidence" value="ECO:0007669"/>
    <property type="project" value="TreeGrafter"/>
</dbReference>
<dbReference type="Proteomes" id="UP000574067">
    <property type="component" value="Unassembled WGS sequence"/>
</dbReference>
<organism evidence="7 8">
    <name type="scientific">Azohydromonas caseinilytica</name>
    <dbReference type="NCBI Taxonomy" id="2728836"/>
    <lineage>
        <taxon>Bacteria</taxon>
        <taxon>Pseudomonadati</taxon>
        <taxon>Pseudomonadota</taxon>
        <taxon>Betaproteobacteria</taxon>
        <taxon>Burkholderiales</taxon>
        <taxon>Sphaerotilaceae</taxon>
        <taxon>Azohydromonas</taxon>
    </lineage>
</organism>
<dbReference type="Pfam" id="PF00816">
    <property type="entry name" value="Histone_HNS"/>
    <property type="match status" value="1"/>
</dbReference>
<dbReference type="AlphaFoldDB" id="A0A848F7K9"/>
<dbReference type="InterPro" id="IPR037150">
    <property type="entry name" value="H-NS_C_dom_sf"/>
</dbReference>
<accession>A0A848F7K9</accession>
<dbReference type="Gene3D" id="1.10.287.1050">
    <property type="entry name" value="H-NS histone-like proteins"/>
    <property type="match status" value="1"/>
</dbReference>
<dbReference type="GO" id="GO:0005829">
    <property type="term" value="C:cytosol"/>
    <property type="evidence" value="ECO:0007669"/>
    <property type="project" value="TreeGrafter"/>
</dbReference>
<keyword evidence="3" id="KW-0963">Cytoplasm</keyword>
<comment type="subcellular location">
    <subcellularLocation>
        <location evidence="1">Cytoplasm</location>
        <location evidence="1">Nucleoid</location>
    </subcellularLocation>
</comment>
<reference evidence="7 8" key="1">
    <citation type="submission" date="2020-04" db="EMBL/GenBank/DDBJ databases">
        <title>Azohydromonas sp. isolated from soil.</title>
        <authorList>
            <person name="Dahal R.H."/>
        </authorList>
    </citation>
    <scope>NUCLEOTIDE SEQUENCE [LARGE SCALE GENOMIC DNA]</scope>
    <source>
        <strain evidence="7 8">G-1-1-14</strain>
    </source>
</reference>
<dbReference type="Gene3D" id="4.10.430.10">
    <property type="entry name" value="Histone-like protein H-NS, C-terminal domain"/>
    <property type="match status" value="1"/>
</dbReference>
<comment type="similarity">
    <text evidence="2">Belongs to the histone-like protein H-NS family.</text>
</comment>
<dbReference type="InterPro" id="IPR027454">
    <property type="entry name" value="Histone_HNS_N"/>
</dbReference>
<dbReference type="SMART" id="SM00528">
    <property type="entry name" value="HNS"/>
    <property type="match status" value="1"/>
</dbReference>
<dbReference type="GO" id="GO:0032993">
    <property type="term" value="C:protein-DNA complex"/>
    <property type="evidence" value="ECO:0007669"/>
    <property type="project" value="TreeGrafter"/>
</dbReference>
<protein>
    <submittedName>
        <fullName evidence="7">H-NS histone family protein</fullName>
    </submittedName>
</protein>
<evidence type="ECO:0000313" key="7">
    <source>
        <dbReference type="EMBL" id="NML14333.1"/>
    </source>
</evidence>
<evidence type="ECO:0000256" key="2">
    <source>
        <dbReference type="ARBA" id="ARBA00010610"/>
    </source>
</evidence>
<evidence type="ECO:0000313" key="8">
    <source>
        <dbReference type="Proteomes" id="UP000574067"/>
    </source>
</evidence>
<keyword evidence="4" id="KW-0238">DNA-binding</keyword>
<dbReference type="GO" id="GO:0001217">
    <property type="term" value="F:DNA-binding transcription repressor activity"/>
    <property type="evidence" value="ECO:0007669"/>
    <property type="project" value="TreeGrafter"/>
</dbReference>
<evidence type="ECO:0000256" key="1">
    <source>
        <dbReference type="ARBA" id="ARBA00004453"/>
    </source>
</evidence>
<dbReference type="GO" id="GO:0003681">
    <property type="term" value="F:bent DNA binding"/>
    <property type="evidence" value="ECO:0007669"/>
    <property type="project" value="TreeGrafter"/>
</dbReference>
<evidence type="ECO:0000256" key="3">
    <source>
        <dbReference type="ARBA" id="ARBA00022490"/>
    </source>
</evidence>
<evidence type="ECO:0000256" key="5">
    <source>
        <dbReference type="SAM" id="MobiDB-lite"/>
    </source>
</evidence>
<proteinExistence type="inferred from homology"/>
<name>A0A848F7K9_9BURK</name>
<comment type="caution">
    <text evidence="7">The sequence shown here is derived from an EMBL/GenBank/DDBJ whole genome shotgun (WGS) entry which is preliminary data.</text>
</comment>
<dbReference type="Pfam" id="PF22470">
    <property type="entry name" value="Histone_HNS_N"/>
    <property type="match status" value="1"/>
</dbReference>
<dbReference type="RefSeq" id="WP_169159223.1">
    <property type="nucleotide sequence ID" value="NZ_JABBFW010000002.1"/>
</dbReference>
<dbReference type="InterPro" id="IPR054180">
    <property type="entry name" value="H-NS-like_N"/>
</dbReference>
<gene>
    <name evidence="7" type="ORF">HHL10_04990</name>
</gene>
<dbReference type="PANTHER" id="PTHR38097:SF2">
    <property type="entry name" value="DNA-BINDING PROTEIN STPA"/>
    <property type="match status" value="1"/>
</dbReference>
<feature type="domain" description="DNA-binding protein H-NS-like C-terminal" evidence="6">
    <location>
        <begin position="61"/>
        <end position="105"/>
    </location>
</feature>
<feature type="region of interest" description="Disordered" evidence="5">
    <location>
        <begin position="50"/>
        <end position="69"/>
    </location>
</feature>
<dbReference type="PANTHER" id="PTHR38097">
    <property type="match status" value="1"/>
</dbReference>
<dbReference type="EMBL" id="JABBFW010000002">
    <property type="protein sequence ID" value="NML14333.1"/>
    <property type="molecule type" value="Genomic_DNA"/>
</dbReference>
<keyword evidence="8" id="KW-1185">Reference proteome</keyword>
<dbReference type="InterPro" id="IPR027444">
    <property type="entry name" value="H-NS_C_dom"/>
</dbReference>
<evidence type="ECO:0000259" key="6">
    <source>
        <dbReference type="SMART" id="SM00528"/>
    </source>
</evidence>
<dbReference type="GO" id="GO:0003680">
    <property type="term" value="F:minor groove of adenine-thymine-rich DNA binding"/>
    <property type="evidence" value="ECO:0007669"/>
    <property type="project" value="TreeGrafter"/>
</dbReference>
<dbReference type="GO" id="GO:0046983">
    <property type="term" value="F:protein dimerization activity"/>
    <property type="evidence" value="ECO:0007669"/>
    <property type="project" value="InterPro"/>
</dbReference>